<dbReference type="OrthoDB" id="273917at2759"/>
<comment type="similarity">
    <text evidence="2">Belongs to the DNA polymerase type-B-like family.</text>
</comment>
<feature type="region of interest" description="Disordered" evidence="7">
    <location>
        <begin position="29"/>
        <end position="55"/>
    </location>
</feature>
<dbReference type="Gene3D" id="3.30.460.10">
    <property type="entry name" value="Beta Polymerase, domain 2"/>
    <property type="match status" value="1"/>
</dbReference>
<keyword evidence="5" id="KW-0479">Metal-binding</keyword>
<comment type="caution">
    <text evidence="10">The sequence shown here is derived from an EMBL/GenBank/DDBJ whole genome shotgun (WGS) entry which is preliminary data.</text>
</comment>
<feature type="compositionally biased region" description="Gly residues" evidence="7">
    <location>
        <begin position="519"/>
        <end position="528"/>
    </location>
</feature>
<dbReference type="GO" id="GO:0003729">
    <property type="term" value="F:mRNA binding"/>
    <property type="evidence" value="ECO:0007669"/>
    <property type="project" value="TreeGrafter"/>
</dbReference>
<keyword evidence="6" id="KW-0460">Magnesium</keyword>
<evidence type="ECO:0000256" key="2">
    <source>
        <dbReference type="ARBA" id="ARBA00008593"/>
    </source>
</evidence>
<dbReference type="PANTHER" id="PTHR23092:SF15">
    <property type="entry name" value="INACTIVE NON-CANONICAL POLY(A) RNA POLYMERASE PROTEIN TRF4-2-RELATED"/>
    <property type="match status" value="1"/>
</dbReference>
<dbReference type="Gene3D" id="1.10.1410.10">
    <property type="match status" value="1"/>
</dbReference>
<dbReference type="GO" id="GO:0031499">
    <property type="term" value="C:TRAMP complex"/>
    <property type="evidence" value="ECO:0007669"/>
    <property type="project" value="TreeGrafter"/>
</dbReference>
<protein>
    <recommendedName>
        <fullName evidence="3">polynucleotide adenylyltransferase</fullName>
        <ecNumber evidence="3">2.7.7.19</ecNumber>
    </recommendedName>
</protein>
<dbReference type="GO" id="GO:0031123">
    <property type="term" value="P:RNA 3'-end processing"/>
    <property type="evidence" value="ECO:0007669"/>
    <property type="project" value="TreeGrafter"/>
</dbReference>
<organism evidence="10 11">
    <name type="scientific">Pycnococcus provasolii</name>
    <dbReference type="NCBI Taxonomy" id="41880"/>
    <lineage>
        <taxon>Eukaryota</taxon>
        <taxon>Viridiplantae</taxon>
        <taxon>Chlorophyta</taxon>
        <taxon>Pseudoscourfieldiophyceae</taxon>
        <taxon>Pseudoscourfieldiales</taxon>
        <taxon>Pycnococcaceae</taxon>
        <taxon>Pycnococcus</taxon>
    </lineage>
</organism>
<dbReference type="GO" id="GO:0043634">
    <property type="term" value="P:polyadenylation-dependent ncRNA catabolic process"/>
    <property type="evidence" value="ECO:0007669"/>
    <property type="project" value="TreeGrafter"/>
</dbReference>
<keyword evidence="4" id="KW-0808">Transferase</keyword>
<dbReference type="SUPFAM" id="SSF81301">
    <property type="entry name" value="Nucleotidyltransferase"/>
    <property type="match status" value="1"/>
</dbReference>
<sequence length="561" mass="59845">MAPPPNYNNGNGGNPVVLSYASVLVVSPSAGGKAGGGSSSRVPGRNLVTEGAGGAKRSEIKDFTLMRGEGADAGGTQARALFGSWIEAASSSKAQQQLGKRKSPSSAAALDPLAPSYLPLERVRDDDEHNAAMFIPMPVLEDDSEKEEEEAPPPLPAAATGEDGYLADMLDNASTPPWLARGGVAELARIKSASLQLHHEVCRFVAYAAPSKAEVALRQAAVERIRDAVTAIWPHATLEVFGSFATGLYLPTSDVDAVVMGSKVHDIPSGLKALAAMLMRRQMATNIQVIAKARVPIIKYVDSTSQIPFDVSFDVANGPEAAVYVREQMATYPPLKPLIYVLKLFLQQRELNEVYNGGVGSYALLSMVLGFLKTHPSRYRPASHGKGGSRAKTSYKEMETNLGILLVDFLCLYGRRLSYVDAGVSCRDGGHFFSKSKRGDAWLQPSRPGCLCVEDPRDADNDLGRNSYNISHVRNAFGLAFDVLTSPTTYPGESRLAKLVRPEANLYHRLVDGEKQPASGGGGGGGGARAPQPLAPEIADAIGAVEAVARKRKRSSNNKEM</sequence>
<dbReference type="CDD" id="cd05402">
    <property type="entry name" value="NT_PAP_TUTase"/>
    <property type="match status" value="1"/>
</dbReference>
<feature type="region of interest" description="Disordered" evidence="7">
    <location>
        <begin position="140"/>
        <end position="161"/>
    </location>
</feature>
<proteinExistence type="inferred from homology"/>
<accession>A0A830H7T2</accession>
<evidence type="ECO:0000259" key="8">
    <source>
        <dbReference type="Pfam" id="PF03828"/>
    </source>
</evidence>
<evidence type="ECO:0000256" key="6">
    <source>
        <dbReference type="ARBA" id="ARBA00022842"/>
    </source>
</evidence>
<dbReference type="GO" id="GO:0005730">
    <property type="term" value="C:nucleolus"/>
    <property type="evidence" value="ECO:0007669"/>
    <property type="project" value="TreeGrafter"/>
</dbReference>
<dbReference type="GO" id="GO:0046872">
    <property type="term" value="F:metal ion binding"/>
    <property type="evidence" value="ECO:0007669"/>
    <property type="project" value="UniProtKB-KW"/>
</dbReference>
<keyword evidence="11" id="KW-1185">Reference proteome</keyword>
<reference evidence="10" key="1">
    <citation type="submission" date="2020-10" db="EMBL/GenBank/DDBJ databases">
        <title>Unveiling of a novel bifunctional photoreceptor, Dualchrome1, isolated from a cosmopolitan green alga.</title>
        <authorList>
            <person name="Suzuki S."/>
            <person name="Kawachi M."/>
        </authorList>
    </citation>
    <scope>NUCLEOTIDE SEQUENCE</scope>
    <source>
        <strain evidence="10">NIES 2893</strain>
    </source>
</reference>
<feature type="domain" description="Poly(A) RNA polymerase mitochondrial-like central palm" evidence="9">
    <location>
        <begin position="199"/>
        <end position="316"/>
    </location>
</feature>
<dbReference type="GO" id="GO:1990817">
    <property type="term" value="F:poly(A) RNA polymerase activity"/>
    <property type="evidence" value="ECO:0007669"/>
    <property type="project" value="UniProtKB-EC"/>
</dbReference>
<name>A0A830H7T2_9CHLO</name>
<dbReference type="PANTHER" id="PTHR23092">
    <property type="entry name" value="POLY(A) RNA POLYMERASE"/>
    <property type="match status" value="1"/>
</dbReference>
<dbReference type="EMBL" id="BNJQ01000004">
    <property type="protein sequence ID" value="GHP03124.1"/>
    <property type="molecule type" value="Genomic_DNA"/>
</dbReference>
<evidence type="ECO:0000256" key="7">
    <source>
        <dbReference type="SAM" id="MobiDB-lite"/>
    </source>
</evidence>
<evidence type="ECO:0000256" key="5">
    <source>
        <dbReference type="ARBA" id="ARBA00022723"/>
    </source>
</evidence>
<evidence type="ECO:0000313" key="11">
    <source>
        <dbReference type="Proteomes" id="UP000660262"/>
    </source>
</evidence>
<feature type="domain" description="PAP-associated" evidence="8">
    <location>
        <begin position="401"/>
        <end position="461"/>
    </location>
</feature>
<dbReference type="EC" id="2.7.7.19" evidence="3"/>
<evidence type="ECO:0000256" key="4">
    <source>
        <dbReference type="ARBA" id="ARBA00022679"/>
    </source>
</evidence>
<dbReference type="InterPro" id="IPR045862">
    <property type="entry name" value="Trf4-like"/>
</dbReference>
<evidence type="ECO:0000259" key="9">
    <source>
        <dbReference type="Pfam" id="PF22600"/>
    </source>
</evidence>
<feature type="region of interest" description="Disordered" evidence="7">
    <location>
        <begin position="513"/>
        <end position="537"/>
    </location>
</feature>
<comment type="cofactor">
    <cofactor evidence="1">
        <name>Mn(2+)</name>
        <dbReference type="ChEBI" id="CHEBI:29035"/>
    </cofactor>
</comment>
<dbReference type="FunFam" id="3.30.460.10:FF:000006">
    <property type="entry name" value="non-canonical poly(A) RNA polymerase PAPD5"/>
    <property type="match status" value="1"/>
</dbReference>
<dbReference type="InterPro" id="IPR043519">
    <property type="entry name" value="NT_sf"/>
</dbReference>
<dbReference type="SUPFAM" id="SSF81631">
    <property type="entry name" value="PAP/OAS1 substrate-binding domain"/>
    <property type="match status" value="1"/>
</dbReference>
<gene>
    <name evidence="10" type="ORF">PPROV_000187900</name>
</gene>
<dbReference type="AlphaFoldDB" id="A0A830H7T2"/>
<feature type="compositionally biased region" description="Acidic residues" evidence="7">
    <location>
        <begin position="140"/>
        <end position="151"/>
    </location>
</feature>
<evidence type="ECO:0000313" key="10">
    <source>
        <dbReference type="EMBL" id="GHP03124.1"/>
    </source>
</evidence>
<dbReference type="Pfam" id="PF03828">
    <property type="entry name" value="PAP_assoc"/>
    <property type="match status" value="1"/>
</dbReference>
<dbReference type="InterPro" id="IPR054708">
    <property type="entry name" value="MTPAP-like_central"/>
</dbReference>
<evidence type="ECO:0000256" key="3">
    <source>
        <dbReference type="ARBA" id="ARBA00012388"/>
    </source>
</evidence>
<dbReference type="Proteomes" id="UP000660262">
    <property type="component" value="Unassembled WGS sequence"/>
</dbReference>
<dbReference type="Pfam" id="PF22600">
    <property type="entry name" value="MTPAP-like_central"/>
    <property type="match status" value="1"/>
</dbReference>
<dbReference type="InterPro" id="IPR002058">
    <property type="entry name" value="PAP_assoc"/>
</dbReference>
<evidence type="ECO:0000256" key="1">
    <source>
        <dbReference type="ARBA" id="ARBA00001936"/>
    </source>
</evidence>